<evidence type="ECO:0000313" key="1">
    <source>
        <dbReference type="EMBL" id="SNR82881.1"/>
    </source>
</evidence>
<dbReference type="InterPro" id="IPR000150">
    <property type="entry name" value="Cof"/>
</dbReference>
<dbReference type="SFLD" id="SFLDG01140">
    <property type="entry name" value="C2.B:_Phosphomannomutase_and_P"/>
    <property type="match status" value="1"/>
</dbReference>
<dbReference type="PANTHER" id="PTHR10000">
    <property type="entry name" value="PHOSPHOSERINE PHOSPHATASE"/>
    <property type="match status" value="1"/>
</dbReference>
<dbReference type="EMBL" id="FZNZ01000013">
    <property type="protein sequence ID" value="SNR82881.1"/>
    <property type="molecule type" value="Genomic_DNA"/>
</dbReference>
<dbReference type="GO" id="GO:0005829">
    <property type="term" value="C:cytosol"/>
    <property type="evidence" value="ECO:0007669"/>
    <property type="project" value="TreeGrafter"/>
</dbReference>
<proteinExistence type="predicted"/>
<evidence type="ECO:0000313" key="2">
    <source>
        <dbReference type="Proteomes" id="UP000198427"/>
    </source>
</evidence>
<dbReference type="Proteomes" id="UP000198427">
    <property type="component" value="Unassembled WGS sequence"/>
</dbReference>
<dbReference type="GeneID" id="94029750"/>
<dbReference type="RefSeq" id="WP_089366138.1">
    <property type="nucleotide sequence ID" value="NZ_CP023864.1"/>
</dbReference>
<dbReference type="SFLD" id="SFLDG01144">
    <property type="entry name" value="C2.B.4:_PGP_Like"/>
    <property type="match status" value="1"/>
</dbReference>
<dbReference type="GO" id="GO:0016791">
    <property type="term" value="F:phosphatase activity"/>
    <property type="evidence" value="ECO:0007669"/>
    <property type="project" value="TreeGrafter"/>
</dbReference>
<comment type="caution">
    <text evidence="1">The sequence shown here is derived from an EMBL/GenBank/DDBJ whole genome shotgun (WGS) entry which is preliminary data.</text>
</comment>
<dbReference type="Pfam" id="PF08282">
    <property type="entry name" value="Hydrolase_3"/>
    <property type="match status" value="1"/>
</dbReference>
<dbReference type="InterPro" id="IPR036412">
    <property type="entry name" value="HAD-like_sf"/>
</dbReference>
<dbReference type="PANTHER" id="PTHR10000:SF25">
    <property type="entry name" value="PHOSPHATASE YKRA-RELATED"/>
    <property type="match status" value="1"/>
</dbReference>
<dbReference type="Gene3D" id="3.30.1240.10">
    <property type="match status" value="1"/>
</dbReference>
<gene>
    <name evidence="1" type="ORF">SAMN06265364_1135</name>
</gene>
<accession>A0A2K9HB02</accession>
<dbReference type="Gene3D" id="3.40.50.1000">
    <property type="entry name" value="HAD superfamily/HAD-like"/>
    <property type="match status" value="1"/>
</dbReference>
<dbReference type="NCBIfam" id="TIGR00099">
    <property type="entry name" value="Cof-subfamily"/>
    <property type="match status" value="1"/>
</dbReference>
<dbReference type="SUPFAM" id="SSF56784">
    <property type="entry name" value="HAD-like"/>
    <property type="match status" value="1"/>
</dbReference>
<dbReference type="OrthoDB" id="9814970at2"/>
<dbReference type="GO" id="GO:0000287">
    <property type="term" value="F:magnesium ion binding"/>
    <property type="evidence" value="ECO:0007669"/>
    <property type="project" value="TreeGrafter"/>
</dbReference>
<dbReference type="KEGG" id="pje:CRM71_10200"/>
<reference evidence="1 2" key="1">
    <citation type="submission" date="2017-06" db="EMBL/GenBank/DDBJ databases">
        <authorList>
            <person name="Varghese N."/>
            <person name="Submissions S."/>
        </authorList>
    </citation>
    <scope>NUCLEOTIDE SEQUENCE [LARGE SCALE GENOMIC DNA]</scope>
    <source>
        <strain evidence="1 2">DSM 26989</strain>
    </source>
</reference>
<name>A0A2K9HB02_9BACT</name>
<keyword evidence="2" id="KW-1185">Reference proteome</keyword>
<dbReference type="AlphaFoldDB" id="A0A2K9HB02"/>
<protein>
    <submittedName>
        <fullName evidence="1">Uncharacterized protein</fullName>
    </submittedName>
</protein>
<organism evidence="1 2">
    <name type="scientific">Prevotella jejuni</name>
    <dbReference type="NCBI Taxonomy" id="1177574"/>
    <lineage>
        <taxon>Bacteria</taxon>
        <taxon>Pseudomonadati</taxon>
        <taxon>Bacteroidota</taxon>
        <taxon>Bacteroidia</taxon>
        <taxon>Bacteroidales</taxon>
        <taxon>Prevotellaceae</taxon>
        <taxon>Prevotella</taxon>
    </lineage>
</organism>
<dbReference type="PROSITE" id="PS01228">
    <property type="entry name" value="COF_1"/>
    <property type="match status" value="1"/>
</dbReference>
<dbReference type="InterPro" id="IPR023214">
    <property type="entry name" value="HAD_sf"/>
</dbReference>
<dbReference type="PROSITE" id="PS01229">
    <property type="entry name" value="COF_2"/>
    <property type="match status" value="1"/>
</dbReference>
<dbReference type="SFLD" id="SFLDS00003">
    <property type="entry name" value="Haloacid_Dehalogenase"/>
    <property type="match status" value="1"/>
</dbReference>
<sequence>MAIKAAFFDIDGTLVSFQSHQIPASTIQAIKQAKEQGVKIFISTGRPVAIINNIDSIRHLIDGYITFNGARTFVGDKDITLMPIPENEVRAMLDDASRRDYSVLVCGRTNVALYNHKRIFDEVFVQDLNVNNIDIQKPVEPLLYQPVLQLTPFFSEEEEKGILPFMPHCTSARWHPSFTDITLQGADKGNALRQMAKHLGLSLEECIAFGDGGNDISILQTAGIGVAMGNANDSVKAVADYITTSVDNDGIRNAFTHFGVINNS</sequence>